<sequence>MKMKAECQNIIIVTTHKIFFVPFPYCFLGMAQVLCPFPIVDYKRHCIMMPYHLHMSPITCSPPLIKVHFRGID</sequence>
<dbReference type="AlphaFoldDB" id="A0AAV0M749"/>
<keyword evidence="2" id="KW-1185">Reference proteome</keyword>
<gene>
    <name evidence="1" type="ORF">LITE_LOCUS27022</name>
</gene>
<accession>A0AAV0M749</accession>
<dbReference type="EMBL" id="CAMGYJ010000007">
    <property type="protein sequence ID" value="CAI0441794.1"/>
    <property type="molecule type" value="Genomic_DNA"/>
</dbReference>
<proteinExistence type="predicted"/>
<reference evidence="1" key="1">
    <citation type="submission" date="2022-08" db="EMBL/GenBank/DDBJ databases">
        <authorList>
            <person name="Gutierrez-Valencia J."/>
        </authorList>
    </citation>
    <scope>NUCLEOTIDE SEQUENCE</scope>
</reference>
<dbReference type="Proteomes" id="UP001154282">
    <property type="component" value="Unassembled WGS sequence"/>
</dbReference>
<evidence type="ECO:0000313" key="2">
    <source>
        <dbReference type="Proteomes" id="UP001154282"/>
    </source>
</evidence>
<protein>
    <submittedName>
        <fullName evidence="1">Uncharacterized protein</fullName>
    </submittedName>
</protein>
<evidence type="ECO:0000313" key="1">
    <source>
        <dbReference type="EMBL" id="CAI0441794.1"/>
    </source>
</evidence>
<comment type="caution">
    <text evidence="1">The sequence shown here is derived from an EMBL/GenBank/DDBJ whole genome shotgun (WGS) entry which is preliminary data.</text>
</comment>
<name>A0AAV0M749_9ROSI</name>
<organism evidence="1 2">
    <name type="scientific">Linum tenue</name>
    <dbReference type="NCBI Taxonomy" id="586396"/>
    <lineage>
        <taxon>Eukaryota</taxon>
        <taxon>Viridiplantae</taxon>
        <taxon>Streptophyta</taxon>
        <taxon>Embryophyta</taxon>
        <taxon>Tracheophyta</taxon>
        <taxon>Spermatophyta</taxon>
        <taxon>Magnoliopsida</taxon>
        <taxon>eudicotyledons</taxon>
        <taxon>Gunneridae</taxon>
        <taxon>Pentapetalae</taxon>
        <taxon>rosids</taxon>
        <taxon>fabids</taxon>
        <taxon>Malpighiales</taxon>
        <taxon>Linaceae</taxon>
        <taxon>Linum</taxon>
    </lineage>
</organism>